<keyword evidence="2" id="KW-0808">Transferase</keyword>
<dbReference type="Pfam" id="PF02801">
    <property type="entry name" value="Ketoacyl-synt_C"/>
    <property type="match status" value="1"/>
</dbReference>
<dbReference type="PIRSF" id="PIRSF000447">
    <property type="entry name" value="KAS_II"/>
    <property type="match status" value="1"/>
</dbReference>
<dbReference type="InterPro" id="IPR014031">
    <property type="entry name" value="Ketoacyl_synth_C"/>
</dbReference>
<evidence type="ECO:0000256" key="3">
    <source>
        <dbReference type="ARBA" id="ARBA00048506"/>
    </source>
</evidence>
<dbReference type="FunFam" id="3.40.47.10:FF:000015">
    <property type="entry name" value="3-oxoacyl-[acyl-carrier-protein] synthase, mitochondrial"/>
    <property type="match status" value="1"/>
</dbReference>
<reference evidence="6" key="2">
    <citation type="submission" date="2025-09" db="UniProtKB">
        <authorList>
            <consortium name="Ensembl"/>
        </authorList>
    </citation>
    <scope>IDENTIFICATION</scope>
</reference>
<reference evidence="6" key="1">
    <citation type="submission" date="2025-08" db="UniProtKB">
        <authorList>
            <consortium name="Ensembl"/>
        </authorList>
    </citation>
    <scope>IDENTIFICATION</scope>
</reference>
<dbReference type="PROSITE" id="PS00606">
    <property type="entry name" value="KS3_1"/>
    <property type="match status" value="1"/>
</dbReference>
<feature type="domain" description="Ketosynthase family 3 (KS3)" evidence="5">
    <location>
        <begin position="42"/>
        <end position="376"/>
    </location>
</feature>
<dbReference type="Proteomes" id="UP000675900">
    <property type="component" value="Unassembled WGS sequence"/>
</dbReference>
<dbReference type="InterPro" id="IPR000794">
    <property type="entry name" value="Beta-ketoacyl_synthase"/>
</dbReference>
<protein>
    <recommendedName>
        <fullName evidence="1">beta-ketoacyl-[acyl-carrier-protein] synthase I</fullName>
        <ecNumber evidence="1">2.3.1.41</ecNumber>
    </recommendedName>
</protein>
<dbReference type="InterPro" id="IPR018201">
    <property type="entry name" value="Ketoacyl_synth_AS"/>
</dbReference>
<evidence type="ECO:0000256" key="1">
    <source>
        <dbReference type="ARBA" id="ARBA00013191"/>
    </source>
</evidence>
<dbReference type="InterPro" id="IPR016039">
    <property type="entry name" value="Thiolase-like"/>
</dbReference>
<dbReference type="InterPro" id="IPR020841">
    <property type="entry name" value="PKS_Beta-ketoAc_synthase_dom"/>
</dbReference>
<accession>A0A8C9KXH6</accession>
<sequence>MLSNCLQNFLKITSPHLYSRLCQQLIGNKRRFFGTVPTSRIRRRVVITGIGLVTPLGVGTQLVWDRLIRGESGIVSLVGEEYKSIPCSVAALVPRGCADGQFNEQNFVSRSDIKSMSSPTIMAIGAAELAMKDSDWRPQSEADRVATGVAIGMGMVPLEVVSETALMFQTKGYSKVSPFFVPKILVNMAAGQVSIRYKLKGPNHAVSTACTTGAHAVGDSFRFIAHGDAGHITAPDPEGEGALRCMAAAVKDASVQPEDISYVNAHATSTPLGDAAENKAIKHLFKDHTRALAVSSTKGATGHLLGAAGAVEAAFTALACYYQKLPPTLNLDCTEPEFDLNYVPLKAQEWKIEKRRIGLTNSFGFGGTNATLCIAAM</sequence>
<comment type="catalytic activity">
    <reaction evidence="3">
        <text>a fatty acyl-[ACP] + malonyl-[ACP] + H(+) = a 3-oxoacyl-[ACP] + holo-[ACP] + CO2</text>
        <dbReference type="Rhea" id="RHEA:22836"/>
        <dbReference type="Rhea" id="RHEA-COMP:9623"/>
        <dbReference type="Rhea" id="RHEA-COMP:9685"/>
        <dbReference type="Rhea" id="RHEA-COMP:9916"/>
        <dbReference type="Rhea" id="RHEA-COMP:14125"/>
        <dbReference type="ChEBI" id="CHEBI:15378"/>
        <dbReference type="ChEBI" id="CHEBI:16526"/>
        <dbReference type="ChEBI" id="CHEBI:64479"/>
        <dbReference type="ChEBI" id="CHEBI:78449"/>
        <dbReference type="ChEBI" id="CHEBI:78776"/>
        <dbReference type="ChEBI" id="CHEBI:138651"/>
        <dbReference type="EC" id="2.3.1.41"/>
    </reaction>
    <physiologicalReaction direction="left-to-right" evidence="3">
        <dbReference type="Rhea" id="RHEA:22837"/>
    </physiologicalReaction>
</comment>
<feature type="active site" description="For beta-ketoacyl synthase activity" evidence="4">
    <location>
        <position position="210"/>
    </location>
</feature>
<evidence type="ECO:0000259" key="5">
    <source>
        <dbReference type="PROSITE" id="PS52004"/>
    </source>
</evidence>
<dbReference type="Ensembl" id="ENSPTIT00000028766.1">
    <property type="protein sequence ID" value="ENSPTIP00000024290.1"/>
    <property type="gene ID" value="ENSPTIG00000020437.1"/>
</dbReference>
<keyword evidence="7" id="KW-1185">Reference proteome</keyword>
<dbReference type="SUPFAM" id="SSF53901">
    <property type="entry name" value="Thiolase-like"/>
    <property type="match status" value="2"/>
</dbReference>
<organism evidence="6 7">
    <name type="scientific">Panthera tigris altaica</name>
    <name type="common">Siberian tiger</name>
    <dbReference type="NCBI Taxonomy" id="74533"/>
    <lineage>
        <taxon>Eukaryota</taxon>
        <taxon>Metazoa</taxon>
        <taxon>Chordata</taxon>
        <taxon>Craniata</taxon>
        <taxon>Vertebrata</taxon>
        <taxon>Euteleostomi</taxon>
        <taxon>Mammalia</taxon>
        <taxon>Eutheria</taxon>
        <taxon>Laurasiatheria</taxon>
        <taxon>Carnivora</taxon>
        <taxon>Feliformia</taxon>
        <taxon>Felidae</taxon>
        <taxon>Pantherinae</taxon>
        <taxon>Panthera</taxon>
    </lineage>
</organism>
<dbReference type="GO" id="GO:0004315">
    <property type="term" value="F:3-oxoacyl-[acyl-carrier-protein] synthase activity"/>
    <property type="evidence" value="ECO:0007669"/>
    <property type="project" value="UniProtKB-EC"/>
</dbReference>
<dbReference type="PROSITE" id="PS52004">
    <property type="entry name" value="KS3_2"/>
    <property type="match status" value="1"/>
</dbReference>
<dbReference type="AlphaFoldDB" id="A0A8C9KXH6"/>
<dbReference type="CDD" id="cd00834">
    <property type="entry name" value="KAS_I_II"/>
    <property type="match status" value="1"/>
</dbReference>
<dbReference type="Gene3D" id="3.40.47.10">
    <property type="match status" value="2"/>
</dbReference>
<evidence type="ECO:0000256" key="4">
    <source>
        <dbReference type="PIRSR" id="PIRSR000447-1"/>
    </source>
</evidence>
<dbReference type="PANTHER" id="PTHR11712">
    <property type="entry name" value="POLYKETIDE SYNTHASE-RELATED"/>
    <property type="match status" value="1"/>
</dbReference>
<dbReference type="InterPro" id="IPR017568">
    <property type="entry name" value="3-oxoacyl-ACP_synth-2"/>
</dbReference>
<dbReference type="GeneTree" id="ENSGT00940000157768"/>
<dbReference type="GO" id="GO:0006633">
    <property type="term" value="P:fatty acid biosynthetic process"/>
    <property type="evidence" value="ECO:0007669"/>
    <property type="project" value="InterPro"/>
</dbReference>
<evidence type="ECO:0000313" key="7">
    <source>
        <dbReference type="Proteomes" id="UP000675900"/>
    </source>
</evidence>
<evidence type="ECO:0000313" key="6">
    <source>
        <dbReference type="Ensembl" id="ENSPTIP00000024290.1"/>
    </source>
</evidence>
<dbReference type="EC" id="2.3.1.41" evidence="1"/>
<gene>
    <name evidence="6" type="primary">OXSM</name>
</gene>
<dbReference type="GO" id="GO:0005739">
    <property type="term" value="C:mitochondrion"/>
    <property type="evidence" value="ECO:0007669"/>
    <property type="project" value="TreeGrafter"/>
</dbReference>
<name>A0A8C9KXH6_PANTA</name>
<dbReference type="PANTHER" id="PTHR11712:SF336">
    <property type="entry name" value="3-OXOACYL-[ACYL-CARRIER-PROTEIN] SYNTHASE, MITOCHONDRIAL"/>
    <property type="match status" value="1"/>
</dbReference>
<evidence type="ECO:0000256" key="2">
    <source>
        <dbReference type="ARBA" id="ARBA00022679"/>
    </source>
</evidence>
<proteinExistence type="predicted"/>
<dbReference type="SMART" id="SM00825">
    <property type="entry name" value="PKS_KS"/>
    <property type="match status" value="1"/>
</dbReference>